<evidence type="ECO:0000256" key="1">
    <source>
        <dbReference type="SAM" id="Phobius"/>
    </source>
</evidence>
<evidence type="ECO:0000313" key="3">
    <source>
        <dbReference type="Proteomes" id="UP000521017"/>
    </source>
</evidence>
<dbReference type="AlphaFoldDB" id="A0A7X0IZE3"/>
<gene>
    <name evidence="2" type="ORF">HDF25_000374</name>
</gene>
<accession>A0A7X0IZE3</accession>
<evidence type="ECO:0000313" key="2">
    <source>
        <dbReference type="EMBL" id="MBB6498250.1"/>
    </source>
</evidence>
<proteinExistence type="predicted"/>
<keyword evidence="1" id="KW-1133">Transmembrane helix</keyword>
<feature type="transmembrane region" description="Helical" evidence="1">
    <location>
        <begin position="16"/>
        <end position="36"/>
    </location>
</feature>
<reference evidence="2 3" key="1">
    <citation type="submission" date="2020-08" db="EMBL/GenBank/DDBJ databases">
        <title>Genomic Encyclopedia of Type Strains, Phase IV (KMG-V): Genome sequencing to study the core and pangenomes of soil and plant-associated prokaryotes.</title>
        <authorList>
            <person name="Whitman W."/>
        </authorList>
    </citation>
    <scope>NUCLEOTIDE SEQUENCE [LARGE SCALE GENOMIC DNA]</scope>
    <source>
        <strain evidence="2 3">M2T3</strain>
    </source>
</reference>
<organism evidence="2 3">
    <name type="scientific">Pedobacter cryoconitis</name>
    <dbReference type="NCBI Taxonomy" id="188932"/>
    <lineage>
        <taxon>Bacteria</taxon>
        <taxon>Pseudomonadati</taxon>
        <taxon>Bacteroidota</taxon>
        <taxon>Sphingobacteriia</taxon>
        <taxon>Sphingobacteriales</taxon>
        <taxon>Sphingobacteriaceae</taxon>
        <taxon>Pedobacter</taxon>
    </lineage>
</organism>
<keyword evidence="1" id="KW-0472">Membrane</keyword>
<dbReference type="EMBL" id="JACHCC010000001">
    <property type="protein sequence ID" value="MBB6498250.1"/>
    <property type="molecule type" value="Genomic_DNA"/>
</dbReference>
<dbReference type="Proteomes" id="UP000521017">
    <property type="component" value="Unassembled WGS sequence"/>
</dbReference>
<sequence>MTFYGFDMIILQKICSIFIICQLLKIYSAIVLFYLFSKKSKILRMLSVKADNFTDF</sequence>
<keyword evidence="1" id="KW-0812">Transmembrane</keyword>
<comment type="caution">
    <text evidence="2">The sequence shown here is derived from an EMBL/GenBank/DDBJ whole genome shotgun (WGS) entry which is preliminary data.</text>
</comment>
<protein>
    <submittedName>
        <fullName evidence="2">Uncharacterized protein</fullName>
    </submittedName>
</protein>
<name>A0A7X0IZE3_9SPHI</name>